<evidence type="ECO:0000256" key="1">
    <source>
        <dbReference type="SAM" id="MobiDB-lite"/>
    </source>
</evidence>
<reference evidence="2 3" key="1">
    <citation type="submission" date="2019-11" db="EMBL/GenBank/DDBJ databases">
        <title>Whole genome sequence of Oryza granulata.</title>
        <authorList>
            <person name="Li W."/>
        </authorList>
    </citation>
    <scope>NUCLEOTIDE SEQUENCE [LARGE SCALE GENOMIC DNA]</scope>
    <source>
        <strain evidence="3">cv. Menghai</strain>
        <tissue evidence="2">Leaf</tissue>
    </source>
</reference>
<evidence type="ECO:0000313" key="2">
    <source>
        <dbReference type="EMBL" id="KAF0896198.1"/>
    </source>
</evidence>
<sequence>MEEQIEPAEYFGGGLDASPHHPVLPLRSSTRAAHRSMRPLARATSPAGKDGPQRPLLEIGGVAGREDEQELAGRCLPDLCHELIGSAAAPICNAVEGLVGPPPQFAPHQMSAVKS</sequence>
<evidence type="ECO:0000313" key="3">
    <source>
        <dbReference type="Proteomes" id="UP000479710"/>
    </source>
</evidence>
<gene>
    <name evidence="2" type="ORF">E2562_019686</name>
</gene>
<dbReference type="AlphaFoldDB" id="A0A6G1C6V3"/>
<feature type="region of interest" description="Disordered" evidence="1">
    <location>
        <begin position="1"/>
        <end position="55"/>
    </location>
</feature>
<accession>A0A6G1C6V3</accession>
<proteinExistence type="predicted"/>
<organism evidence="2 3">
    <name type="scientific">Oryza meyeriana var. granulata</name>
    <dbReference type="NCBI Taxonomy" id="110450"/>
    <lineage>
        <taxon>Eukaryota</taxon>
        <taxon>Viridiplantae</taxon>
        <taxon>Streptophyta</taxon>
        <taxon>Embryophyta</taxon>
        <taxon>Tracheophyta</taxon>
        <taxon>Spermatophyta</taxon>
        <taxon>Magnoliopsida</taxon>
        <taxon>Liliopsida</taxon>
        <taxon>Poales</taxon>
        <taxon>Poaceae</taxon>
        <taxon>BOP clade</taxon>
        <taxon>Oryzoideae</taxon>
        <taxon>Oryzeae</taxon>
        <taxon>Oryzinae</taxon>
        <taxon>Oryza</taxon>
        <taxon>Oryza meyeriana</taxon>
    </lineage>
</organism>
<name>A0A6G1C6V3_9ORYZ</name>
<dbReference type="EMBL" id="SPHZ02000010">
    <property type="protein sequence ID" value="KAF0896198.1"/>
    <property type="molecule type" value="Genomic_DNA"/>
</dbReference>
<comment type="caution">
    <text evidence="2">The sequence shown here is derived from an EMBL/GenBank/DDBJ whole genome shotgun (WGS) entry which is preliminary data.</text>
</comment>
<keyword evidence="3" id="KW-1185">Reference proteome</keyword>
<protein>
    <submittedName>
        <fullName evidence="2">Uncharacterized protein</fullName>
    </submittedName>
</protein>
<dbReference type="Proteomes" id="UP000479710">
    <property type="component" value="Unassembled WGS sequence"/>
</dbReference>